<dbReference type="RefSeq" id="WP_249657022.1">
    <property type="nucleotide sequence ID" value="NZ_JAMFMA010000002.1"/>
</dbReference>
<dbReference type="InterPro" id="IPR008969">
    <property type="entry name" value="CarboxyPept-like_regulatory"/>
</dbReference>
<keyword evidence="6 7" id="KW-0998">Cell outer membrane</keyword>
<dbReference type="InterPro" id="IPR037066">
    <property type="entry name" value="Plug_dom_sf"/>
</dbReference>
<keyword evidence="4 7" id="KW-0812">Transmembrane</keyword>
<evidence type="ECO:0000313" key="11">
    <source>
        <dbReference type="Proteomes" id="UP001203607"/>
    </source>
</evidence>
<evidence type="ECO:0000256" key="5">
    <source>
        <dbReference type="ARBA" id="ARBA00023136"/>
    </source>
</evidence>
<dbReference type="SUPFAM" id="SSF49464">
    <property type="entry name" value="Carboxypeptidase regulatory domain-like"/>
    <property type="match status" value="1"/>
</dbReference>
<dbReference type="EMBL" id="JAMFMA010000002">
    <property type="protein sequence ID" value="MCL6273832.1"/>
    <property type="molecule type" value="Genomic_DNA"/>
</dbReference>
<dbReference type="Gene3D" id="2.40.170.20">
    <property type="entry name" value="TonB-dependent receptor, beta-barrel domain"/>
    <property type="match status" value="1"/>
</dbReference>
<dbReference type="InterPro" id="IPR039426">
    <property type="entry name" value="TonB-dep_rcpt-like"/>
</dbReference>
<accession>A0ABT0PSW7</accession>
<evidence type="ECO:0000256" key="2">
    <source>
        <dbReference type="ARBA" id="ARBA00022448"/>
    </source>
</evidence>
<evidence type="ECO:0000256" key="6">
    <source>
        <dbReference type="ARBA" id="ARBA00023237"/>
    </source>
</evidence>
<dbReference type="Gene3D" id="2.60.40.1120">
    <property type="entry name" value="Carboxypeptidase-like, regulatory domain"/>
    <property type="match status" value="1"/>
</dbReference>
<feature type="signal peptide" evidence="8">
    <location>
        <begin position="1"/>
        <end position="21"/>
    </location>
</feature>
<proteinExistence type="inferred from homology"/>
<dbReference type="Gene3D" id="2.170.130.10">
    <property type="entry name" value="TonB-dependent receptor, plug domain"/>
    <property type="match status" value="1"/>
</dbReference>
<organism evidence="10 11">
    <name type="scientific">Flagellimonas spongiicola</name>
    <dbReference type="NCBI Taxonomy" id="2942208"/>
    <lineage>
        <taxon>Bacteria</taxon>
        <taxon>Pseudomonadati</taxon>
        <taxon>Bacteroidota</taxon>
        <taxon>Flavobacteriia</taxon>
        <taxon>Flavobacteriales</taxon>
        <taxon>Flavobacteriaceae</taxon>
        <taxon>Flagellimonas</taxon>
    </lineage>
</organism>
<evidence type="ECO:0000256" key="3">
    <source>
        <dbReference type="ARBA" id="ARBA00022452"/>
    </source>
</evidence>
<evidence type="ECO:0000313" key="10">
    <source>
        <dbReference type="EMBL" id="MCL6273832.1"/>
    </source>
</evidence>
<dbReference type="Proteomes" id="UP001203607">
    <property type="component" value="Unassembled WGS sequence"/>
</dbReference>
<dbReference type="InterPro" id="IPR036942">
    <property type="entry name" value="Beta-barrel_TonB_sf"/>
</dbReference>
<comment type="similarity">
    <text evidence="7">Belongs to the TonB-dependent receptor family.</text>
</comment>
<sequence length="1034" mass="113789">MKFKNLWLMFVFACMCMYTQAQEKTVSGTVTDQNGLPLPGVSVVVMGTTTGTQTDFDGNYSIIANVGQVLRYSYIGQKPIQRTVGSASVINVGLEEDTQALDEVILTGVAQGTSQRKLAFKVETVNPSGVQTVPTPDAASALIGKVAGAQIVRGGGNPLRQSAVILRGASSIEGNSNPLIIVDGIITQGNLNQISTQDIASIEVVKGAAASSLYGSLAGNGVIQIITKRGKTDKPQVKLRFENGFSETQNDYPLARNHDRLLDAQGNFDETSGSIVADPDGIFDNPWPGTLINNVEEFISSQPYSQIGVSVSQNMEKVNYFISAEQTEVQGILRGLDPFKRQNARLNLDLNLTNKFKLELTNYLVRQTGTEVTQQGQGDNVFFNLLTANPTVRLDQKDEDGNFIPFYDGNGFINEYQNPLYVVSNQRFDNVNTRMISSVTGKYSITDDLVLETQVSTDRGRNRFINFFPKGYVSGSQFNANTDNGFIFDIDGDYVRNNSYAQLNYNTSIGEDFNFKSSLRYLFEDIKSSFKRAQSSNFLTEGVTNLQQGTENILIGSGSFREKTQNVFLTADFDWKEKLILGGFVRQDRSSLFGEDNRDQIFWRGSFAYRLGEDLKLEWLDEFKFRGSYGTAGLRPSFGDIFETFNVSQTGITPLQIGNPDLQSPTISELEVGTDIGLFNKLLLSFTYADSKTEDALLTVPLSGAVPGAVQVQNVAETAYEAIEVSLSGTPIQSENFTWDTGVTFATVENTVVSLGDVAPFNRVIQGFAAGGSDVQLDADPAVNVFRVEPGQPYGAMYGNQLVKSLDELTVENGLVINEGLNLPLTDFSVNEFGHVIVTANEDQPGLVNAGGEQAIRKWDADTNQLAVDFIGDTNPDFIMGIRNTFTYKNLRLYTLIDIQSGGDVYNYTRQFLYFNDRHADLDDFGAAGQQSSYANASSTIYNGAAPIDYFVEDASFTKLREVSLTYTLDKNVFGPKIPIDNVQFTLSGRNLYTWTDYSGYDPEVALSGSPIFRMDEFSFPNFRTYAASIQITF</sequence>
<protein>
    <submittedName>
        <fullName evidence="10">SusC/RagA family TonB-linked outer membrane protein</fullName>
    </submittedName>
</protein>
<keyword evidence="3 7" id="KW-1134">Transmembrane beta strand</keyword>
<evidence type="ECO:0000256" key="8">
    <source>
        <dbReference type="SAM" id="SignalP"/>
    </source>
</evidence>
<keyword evidence="2 7" id="KW-0813">Transport</keyword>
<keyword evidence="5 7" id="KW-0472">Membrane</keyword>
<dbReference type="Pfam" id="PF07715">
    <property type="entry name" value="Plug"/>
    <property type="match status" value="1"/>
</dbReference>
<evidence type="ECO:0000256" key="1">
    <source>
        <dbReference type="ARBA" id="ARBA00004571"/>
    </source>
</evidence>
<dbReference type="PROSITE" id="PS52016">
    <property type="entry name" value="TONB_DEPENDENT_REC_3"/>
    <property type="match status" value="1"/>
</dbReference>
<reference evidence="10 11" key="1">
    <citation type="submission" date="2022-05" db="EMBL/GenBank/DDBJ databases">
        <authorList>
            <person name="Park J.-S."/>
        </authorList>
    </citation>
    <scope>NUCLEOTIDE SEQUENCE [LARGE SCALE GENOMIC DNA]</scope>
    <source>
        <strain evidence="10 11">2012CJ35-5</strain>
    </source>
</reference>
<dbReference type="Pfam" id="PF13715">
    <property type="entry name" value="CarbopepD_reg_2"/>
    <property type="match status" value="1"/>
</dbReference>
<comment type="caution">
    <text evidence="10">The sequence shown here is derived from an EMBL/GenBank/DDBJ whole genome shotgun (WGS) entry which is preliminary data.</text>
</comment>
<dbReference type="InterPro" id="IPR012910">
    <property type="entry name" value="Plug_dom"/>
</dbReference>
<evidence type="ECO:0000256" key="7">
    <source>
        <dbReference type="PROSITE-ProRule" id="PRU01360"/>
    </source>
</evidence>
<keyword evidence="11" id="KW-1185">Reference proteome</keyword>
<dbReference type="NCBIfam" id="TIGR04056">
    <property type="entry name" value="OMP_RagA_SusC"/>
    <property type="match status" value="1"/>
</dbReference>
<dbReference type="InterPro" id="IPR023996">
    <property type="entry name" value="TonB-dep_OMP_SusC/RagA"/>
</dbReference>
<evidence type="ECO:0000259" key="9">
    <source>
        <dbReference type="Pfam" id="PF07715"/>
    </source>
</evidence>
<keyword evidence="8" id="KW-0732">Signal</keyword>
<gene>
    <name evidence="10" type="ORF">M3P19_07420</name>
</gene>
<feature type="domain" description="TonB-dependent receptor plug" evidence="9">
    <location>
        <begin position="115"/>
        <end position="222"/>
    </location>
</feature>
<feature type="chain" id="PRO_5047410644" evidence="8">
    <location>
        <begin position="22"/>
        <end position="1034"/>
    </location>
</feature>
<dbReference type="SUPFAM" id="SSF56935">
    <property type="entry name" value="Porins"/>
    <property type="match status" value="1"/>
</dbReference>
<name>A0ABT0PSW7_9FLAO</name>
<evidence type="ECO:0000256" key="4">
    <source>
        <dbReference type="ARBA" id="ARBA00022692"/>
    </source>
</evidence>
<comment type="subcellular location">
    <subcellularLocation>
        <location evidence="1 7">Cell outer membrane</location>
        <topology evidence="1 7">Multi-pass membrane protein</topology>
    </subcellularLocation>
</comment>